<accession>A0A6G1IPF7</accession>
<organism evidence="2 3">
    <name type="scientific">Lentithecium fluviatile CBS 122367</name>
    <dbReference type="NCBI Taxonomy" id="1168545"/>
    <lineage>
        <taxon>Eukaryota</taxon>
        <taxon>Fungi</taxon>
        <taxon>Dikarya</taxon>
        <taxon>Ascomycota</taxon>
        <taxon>Pezizomycotina</taxon>
        <taxon>Dothideomycetes</taxon>
        <taxon>Pleosporomycetidae</taxon>
        <taxon>Pleosporales</taxon>
        <taxon>Massarineae</taxon>
        <taxon>Lentitheciaceae</taxon>
        <taxon>Lentithecium</taxon>
    </lineage>
</organism>
<dbReference type="AlphaFoldDB" id="A0A6G1IPF7"/>
<keyword evidence="3" id="KW-1185">Reference proteome</keyword>
<keyword evidence="1" id="KW-0812">Transmembrane</keyword>
<sequence>MSTPPSPSPSYASITSFTSTPTTLLKFPTHLPPRPTAHSRLKPLISNRYIQALLLVVGTLGLIALVLFIGTAIGKVPDSYSGTWPNSQGVKSPAAITTLLSTTTVYTTVAVVASTVTPEMATKTRLVTGVRAIPSGVAEATVFESTTVVVSTTMMSSS</sequence>
<reference evidence="2" key="1">
    <citation type="journal article" date="2020" name="Stud. Mycol.">
        <title>101 Dothideomycetes genomes: a test case for predicting lifestyles and emergence of pathogens.</title>
        <authorList>
            <person name="Haridas S."/>
            <person name="Albert R."/>
            <person name="Binder M."/>
            <person name="Bloem J."/>
            <person name="Labutti K."/>
            <person name="Salamov A."/>
            <person name="Andreopoulos B."/>
            <person name="Baker S."/>
            <person name="Barry K."/>
            <person name="Bills G."/>
            <person name="Bluhm B."/>
            <person name="Cannon C."/>
            <person name="Castanera R."/>
            <person name="Culley D."/>
            <person name="Daum C."/>
            <person name="Ezra D."/>
            <person name="Gonzalez J."/>
            <person name="Henrissat B."/>
            <person name="Kuo A."/>
            <person name="Liang C."/>
            <person name="Lipzen A."/>
            <person name="Lutzoni F."/>
            <person name="Magnuson J."/>
            <person name="Mondo S."/>
            <person name="Nolan M."/>
            <person name="Ohm R."/>
            <person name="Pangilinan J."/>
            <person name="Park H.-J."/>
            <person name="Ramirez L."/>
            <person name="Alfaro M."/>
            <person name="Sun H."/>
            <person name="Tritt A."/>
            <person name="Yoshinaga Y."/>
            <person name="Zwiers L.-H."/>
            <person name="Turgeon B."/>
            <person name="Goodwin S."/>
            <person name="Spatafora J."/>
            <person name="Crous P."/>
            <person name="Grigoriev I."/>
        </authorList>
    </citation>
    <scope>NUCLEOTIDE SEQUENCE</scope>
    <source>
        <strain evidence="2">CBS 122367</strain>
    </source>
</reference>
<proteinExistence type="predicted"/>
<feature type="transmembrane region" description="Helical" evidence="1">
    <location>
        <begin position="94"/>
        <end position="116"/>
    </location>
</feature>
<feature type="transmembrane region" description="Helical" evidence="1">
    <location>
        <begin position="49"/>
        <end position="74"/>
    </location>
</feature>
<evidence type="ECO:0000313" key="2">
    <source>
        <dbReference type="EMBL" id="KAF2679759.1"/>
    </source>
</evidence>
<keyword evidence="1" id="KW-0472">Membrane</keyword>
<gene>
    <name evidence="2" type="ORF">K458DRAFT_407864</name>
</gene>
<evidence type="ECO:0000313" key="3">
    <source>
        <dbReference type="Proteomes" id="UP000799291"/>
    </source>
</evidence>
<name>A0A6G1IPF7_9PLEO</name>
<evidence type="ECO:0000256" key="1">
    <source>
        <dbReference type="SAM" id="Phobius"/>
    </source>
</evidence>
<keyword evidence="1" id="KW-1133">Transmembrane helix</keyword>
<dbReference type="EMBL" id="MU005601">
    <property type="protein sequence ID" value="KAF2679759.1"/>
    <property type="molecule type" value="Genomic_DNA"/>
</dbReference>
<dbReference type="Proteomes" id="UP000799291">
    <property type="component" value="Unassembled WGS sequence"/>
</dbReference>
<protein>
    <submittedName>
        <fullName evidence="2">Uncharacterized protein</fullName>
    </submittedName>
</protein>